<dbReference type="InterPro" id="IPR005104">
    <property type="entry name" value="WHTH_HrcA_DNA-bd"/>
</dbReference>
<dbReference type="RefSeq" id="WP_078807405.1">
    <property type="nucleotide sequence ID" value="NZ_FUXI01000015.1"/>
</dbReference>
<dbReference type="PANTHER" id="PTHR34824:SF1">
    <property type="entry name" value="HEAT-INDUCIBLE TRANSCRIPTION REPRESSOR HRCA"/>
    <property type="match status" value="1"/>
</dbReference>
<dbReference type="Pfam" id="PF01628">
    <property type="entry name" value="HrcA"/>
    <property type="match status" value="1"/>
</dbReference>
<evidence type="ECO:0000259" key="7">
    <source>
        <dbReference type="Pfam" id="PF03444"/>
    </source>
</evidence>
<gene>
    <name evidence="5" type="primary">hrcA</name>
    <name evidence="8" type="ORF">SAMN02745116_01469</name>
</gene>
<dbReference type="GO" id="GO:0045892">
    <property type="term" value="P:negative regulation of DNA-templated transcription"/>
    <property type="evidence" value="ECO:0007669"/>
    <property type="project" value="UniProtKB-UniRule"/>
</dbReference>
<keyword evidence="2 5" id="KW-0805">Transcription regulation</keyword>
<dbReference type="InterPro" id="IPR029016">
    <property type="entry name" value="GAF-like_dom_sf"/>
</dbReference>
<evidence type="ECO:0000256" key="3">
    <source>
        <dbReference type="ARBA" id="ARBA00023016"/>
    </source>
</evidence>
<dbReference type="AlphaFoldDB" id="A0A1T4NL63"/>
<evidence type="ECO:0000313" key="8">
    <source>
        <dbReference type="EMBL" id="SJZ80020.1"/>
    </source>
</evidence>
<comment type="function">
    <text evidence="5">Negative regulator of class I heat shock genes (grpE-dnaK-dnaJ and groELS operons). Prevents heat-shock induction of these operons.</text>
</comment>
<proteinExistence type="inferred from homology"/>
<dbReference type="InterPro" id="IPR002571">
    <property type="entry name" value="HrcA"/>
</dbReference>
<dbReference type="Pfam" id="PF03444">
    <property type="entry name" value="WHD_HrcA"/>
    <property type="match status" value="1"/>
</dbReference>
<dbReference type="SUPFAM" id="SSF46785">
    <property type="entry name" value="Winged helix' DNA-binding domain"/>
    <property type="match status" value="1"/>
</dbReference>
<sequence>MNLTLKERQLQILKLIIQNYAQTNKAIGSKALIDKGIKASSATIRNDMSVLETLGLIEKNHTSSGRQPTISGYKLYVEGLLSATLQKQRNETLRRSLAGNFPKLTDLLSYSAQLLSEVTNTTTFLFSPSMDLRRLTDFQLFKLNHTQKIVLLVYDYTQVETNILSVGEHLPEEELLRLATLVQERFIGKQFGEIQQQVRMNLPMVMYQMFHFPSEIAALLETIFLNDATRQVYIAGKMNFLQSVEATSIAAFKEMYHFFTQDEQLVQLIEQKTKEDSFATRVFIGKDLGHPLLEEMSLITTHYEITNHGVGSIALLGANNMNYEKTLSLVHSFSMELSERLNEYYRYLDTNSFTERRKEWL</sequence>
<comment type="similarity">
    <text evidence="5">Belongs to the HrcA family.</text>
</comment>
<evidence type="ECO:0000256" key="5">
    <source>
        <dbReference type="HAMAP-Rule" id="MF_00081"/>
    </source>
</evidence>
<dbReference type="STRING" id="263852.SAMN02745116_01469"/>
<dbReference type="OrthoDB" id="9783139at2"/>
<organism evidence="8 9">
    <name type="scientific">Pilibacter termitis</name>
    <dbReference type="NCBI Taxonomy" id="263852"/>
    <lineage>
        <taxon>Bacteria</taxon>
        <taxon>Bacillati</taxon>
        <taxon>Bacillota</taxon>
        <taxon>Bacilli</taxon>
        <taxon>Lactobacillales</taxon>
        <taxon>Enterococcaceae</taxon>
        <taxon>Pilibacter</taxon>
    </lineage>
</organism>
<keyword evidence="9" id="KW-1185">Reference proteome</keyword>
<evidence type="ECO:0000259" key="6">
    <source>
        <dbReference type="Pfam" id="PF01628"/>
    </source>
</evidence>
<keyword evidence="1 5" id="KW-0678">Repressor</keyword>
<dbReference type="GO" id="GO:0003677">
    <property type="term" value="F:DNA binding"/>
    <property type="evidence" value="ECO:0007669"/>
    <property type="project" value="InterPro"/>
</dbReference>
<feature type="domain" description="Heat-inducible transcription repressor HrcA C-terminal" evidence="6">
    <location>
        <begin position="106"/>
        <end position="326"/>
    </location>
</feature>
<dbReference type="InterPro" id="IPR023120">
    <property type="entry name" value="WHTH_transcript_rep_HrcA_IDD"/>
</dbReference>
<dbReference type="Gene3D" id="3.30.450.40">
    <property type="match status" value="1"/>
</dbReference>
<dbReference type="HAMAP" id="MF_00081">
    <property type="entry name" value="HrcA"/>
    <property type="match status" value="1"/>
</dbReference>
<keyword evidence="3 5" id="KW-0346">Stress response</keyword>
<name>A0A1T4NL63_9ENTE</name>
<dbReference type="InterPro" id="IPR036390">
    <property type="entry name" value="WH_DNA-bd_sf"/>
</dbReference>
<dbReference type="InterPro" id="IPR036388">
    <property type="entry name" value="WH-like_DNA-bd_sf"/>
</dbReference>
<dbReference type="NCBIfam" id="TIGR00331">
    <property type="entry name" value="hrcA"/>
    <property type="match status" value="1"/>
</dbReference>
<dbReference type="SUPFAM" id="SSF55781">
    <property type="entry name" value="GAF domain-like"/>
    <property type="match status" value="1"/>
</dbReference>
<dbReference type="EMBL" id="FUXI01000015">
    <property type="protein sequence ID" value="SJZ80020.1"/>
    <property type="molecule type" value="Genomic_DNA"/>
</dbReference>
<dbReference type="InterPro" id="IPR021153">
    <property type="entry name" value="HrcA_C"/>
</dbReference>
<evidence type="ECO:0000256" key="2">
    <source>
        <dbReference type="ARBA" id="ARBA00023015"/>
    </source>
</evidence>
<evidence type="ECO:0000256" key="1">
    <source>
        <dbReference type="ARBA" id="ARBA00022491"/>
    </source>
</evidence>
<evidence type="ECO:0000313" key="9">
    <source>
        <dbReference type="Proteomes" id="UP000190328"/>
    </source>
</evidence>
<feature type="domain" description="Winged helix-turn-helix transcription repressor HrcA DNA-binding" evidence="7">
    <location>
        <begin position="5"/>
        <end position="74"/>
    </location>
</feature>
<reference evidence="9" key="1">
    <citation type="submission" date="2017-02" db="EMBL/GenBank/DDBJ databases">
        <authorList>
            <person name="Varghese N."/>
            <person name="Submissions S."/>
        </authorList>
    </citation>
    <scope>NUCLEOTIDE SEQUENCE [LARGE SCALE GENOMIC DNA]</scope>
    <source>
        <strain evidence="9">ATCC BAA-1030</strain>
    </source>
</reference>
<dbReference type="Gene3D" id="1.10.10.10">
    <property type="entry name" value="Winged helix-like DNA-binding domain superfamily/Winged helix DNA-binding domain"/>
    <property type="match status" value="1"/>
</dbReference>
<dbReference type="PANTHER" id="PTHR34824">
    <property type="entry name" value="HEAT-INDUCIBLE TRANSCRIPTION REPRESSOR HRCA"/>
    <property type="match status" value="1"/>
</dbReference>
<keyword evidence="4 5" id="KW-0804">Transcription</keyword>
<dbReference type="Gene3D" id="3.30.390.60">
    <property type="entry name" value="Heat-inducible transcription repressor hrca homolog, domain 3"/>
    <property type="match status" value="1"/>
</dbReference>
<dbReference type="Proteomes" id="UP000190328">
    <property type="component" value="Unassembled WGS sequence"/>
</dbReference>
<accession>A0A1T4NL63</accession>
<protein>
    <recommendedName>
        <fullName evidence="5">Heat-inducible transcription repressor HrcA</fullName>
    </recommendedName>
</protein>
<evidence type="ECO:0000256" key="4">
    <source>
        <dbReference type="ARBA" id="ARBA00023163"/>
    </source>
</evidence>
<dbReference type="PIRSF" id="PIRSF005485">
    <property type="entry name" value="HrcA"/>
    <property type="match status" value="1"/>
</dbReference>